<dbReference type="Proteomes" id="UP000218231">
    <property type="component" value="Unassembled WGS sequence"/>
</dbReference>
<dbReference type="InterPro" id="IPR045508">
    <property type="entry name" value="DUF6482"/>
</dbReference>
<organism evidence="2 3">
    <name type="scientific">Diploscapter pachys</name>
    <dbReference type="NCBI Taxonomy" id="2018661"/>
    <lineage>
        <taxon>Eukaryota</taxon>
        <taxon>Metazoa</taxon>
        <taxon>Ecdysozoa</taxon>
        <taxon>Nematoda</taxon>
        <taxon>Chromadorea</taxon>
        <taxon>Rhabditida</taxon>
        <taxon>Rhabditina</taxon>
        <taxon>Rhabditomorpha</taxon>
        <taxon>Rhabditoidea</taxon>
        <taxon>Rhabditidae</taxon>
        <taxon>Diploscapter</taxon>
    </lineage>
</organism>
<evidence type="ECO:0008006" key="4">
    <source>
        <dbReference type="Google" id="ProtNLM"/>
    </source>
</evidence>
<dbReference type="InterPro" id="IPR024409">
    <property type="entry name" value="DUF3833"/>
</dbReference>
<sequence>MVCSGRLACLCLLLISLTSVGADWRATLVTAQRLGEGEFTWFGLRLYSARLWAEGPVLDWSRPFALELSYHRSLSRETLVKASLEEMRRLGAGTVTTQQFDAWAREMQAAFVDVRPGMRITGVFLPQTGEVVKRFHVRIDSHREGERLILDERFLYSDGTRQRRTWTLEPDGPGRWRGTAGDVIGEARGEVAAGQVQALELLSLEGGFYLLRAMANAGPVTLSDDQGQAVRFHSITQLRQTLAGLQPVPCMLVQQVVHDEMCGQRDGPVAPLRVPVTLDEQW</sequence>
<keyword evidence="1" id="KW-0732">Signal</keyword>
<dbReference type="AlphaFoldDB" id="A0A2A2K9J5"/>
<feature type="signal peptide" evidence="1">
    <location>
        <begin position="1"/>
        <end position="22"/>
    </location>
</feature>
<dbReference type="Pfam" id="PF20090">
    <property type="entry name" value="DUF6482"/>
    <property type="match status" value="1"/>
</dbReference>
<dbReference type="OrthoDB" id="10672375at2759"/>
<proteinExistence type="predicted"/>
<evidence type="ECO:0000256" key="1">
    <source>
        <dbReference type="SAM" id="SignalP"/>
    </source>
</evidence>
<protein>
    <recommendedName>
        <fullName evidence="4">DUF3108 domain-containing protein</fullName>
    </recommendedName>
</protein>
<accession>A0A2A2K9J5</accession>
<feature type="chain" id="PRO_5013285382" description="DUF3108 domain-containing protein" evidence="1">
    <location>
        <begin position="23"/>
        <end position="282"/>
    </location>
</feature>
<evidence type="ECO:0000313" key="2">
    <source>
        <dbReference type="EMBL" id="PAV70543.1"/>
    </source>
</evidence>
<name>A0A2A2K9J5_9BILA</name>
<reference evidence="2 3" key="1">
    <citation type="journal article" date="2017" name="Curr. Biol.">
        <title>Genome architecture and evolution of a unichromosomal asexual nematode.</title>
        <authorList>
            <person name="Fradin H."/>
            <person name="Zegar C."/>
            <person name="Gutwein M."/>
            <person name="Lucas J."/>
            <person name="Kovtun M."/>
            <person name="Corcoran D."/>
            <person name="Baugh L.R."/>
            <person name="Kiontke K."/>
            <person name="Gunsalus K."/>
            <person name="Fitch D.H."/>
            <person name="Piano F."/>
        </authorList>
    </citation>
    <scope>NUCLEOTIDE SEQUENCE [LARGE SCALE GENOMIC DNA]</scope>
    <source>
        <strain evidence="2">PF1309</strain>
    </source>
</reference>
<keyword evidence="3" id="KW-1185">Reference proteome</keyword>
<comment type="caution">
    <text evidence="2">The sequence shown here is derived from an EMBL/GenBank/DDBJ whole genome shotgun (WGS) entry which is preliminary data.</text>
</comment>
<evidence type="ECO:0000313" key="3">
    <source>
        <dbReference type="Proteomes" id="UP000218231"/>
    </source>
</evidence>
<dbReference type="EMBL" id="LIAE01009269">
    <property type="protein sequence ID" value="PAV70543.1"/>
    <property type="molecule type" value="Genomic_DNA"/>
</dbReference>
<dbReference type="Pfam" id="PF12915">
    <property type="entry name" value="DUF3833"/>
    <property type="match status" value="1"/>
</dbReference>
<gene>
    <name evidence="2" type="ORF">WR25_24345</name>
</gene>